<feature type="domain" description="Phosphatidic acid phosphatase type 2/haloperoxidase" evidence="3">
    <location>
        <begin position="101"/>
        <end position="186"/>
    </location>
</feature>
<dbReference type="GeneID" id="31366556"/>
<organism evidence="4 5">
    <name type="scientific">Heterostelium pallidum (strain ATCC 26659 / Pp 5 / PN500)</name>
    <name type="common">Cellular slime mold</name>
    <name type="synonym">Polysphondylium pallidum</name>
    <dbReference type="NCBI Taxonomy" id="670386"/>
    <lineage>
        <taxon>Eukaryota</taxon>
        <taxon>Amoebozoa</taxon>
        <taxon>Evosea</taxon>
        <taxon>Eumycetozoa</taxon>
        <taxon>Dictyostelia</taxon>
        <taxon>Acytosteliales</taxon>
        <taxon>Acytosteliaceae</taxon>
        <taxon>Heterostelium</taxon>
    </lineage>
</organism>
<feature type="transmembrane region" description="Helical" evidence="1">
    <location>
        <begin position="186"/>
        <end position="207"/>
    </location>
</feature>
<keyword evidence="2" id="KW-0732">Signal</keyword>
<dbReference type="SUPFAM" id="SSF48317">
    <property type="entry name" value="Acid phosphatase/Vanadium-dependent haloperoxidase"/>
    <property type="match status" value="1"/>
</dbReference>
<feature type="transmembrane region" description="Helical" evidence="1">
    <location>
        <begin position="219"/>
        <end position="238"/>
    </location>
</feature>
<gene>
    <name evidence="4" type="ORF">PPL_11087</name>
</gene>
<dbReference type="InterPro" id="IPR000326">
    <property type="entry name" value="PAP2/HPO"/>
</dbReference>
<dbReference type="AlphaFoldDB" id="D3BSW7"/>
<dbReference type="Proteomes" id="UP000001396">
    <property type="component" value="Unassembled WGS sequence"/>
</dbReference>
<dbReference type="RefSeq" id="XP_020427716.1">
    <property type="nucleotide sequence ID" value="XM_020581846.1"/>
</dbReference>
<keyword evidence="1" id="KW-1133">Transmembrane helix</keyword>
<dbReference type="PANTHER" id="PTHR14969:SF13">
    <property type="entry name" value="AT30094P"/>
    <property type="match status" value="1"/>
</dbReference>
<keyword evidence="1" id="KW-0472">Membrane</keyword>
<feature type="transmembrane region" description="Helical" evidence="1">
    <location>
        <begin position="301"/>
        <end position="321"/>
    </location>
</feature>
<dbReference type="Gene3D" id="1.20.144.10">
    <property type="entry name" value="Phosphatidic acid phosphatase type 2/haloperoxidase"/>
    <property type="match status" value="1"/>
</dbReference>
<evidence type="ECO:0000256" key="1">
    <source>
        <dbReference type="SAM" id="Phobius"/>
    </source>
</evidence>
<name>D3BSW7_HETP5</name>
<feature type="transmembrane region" description="Helical" evidence="1">
    <location>
        <begin position="107"/>
        <end position="129"/>
    </location>
</feature>
<feature type="signal peptide" evidence="2">
    <location>
        <begin position="1"/>
        <end position="23"/>
    </location>
</feature>
<evidence type="ECO:0000256" key="2">
    <source>
        <dbReference type="SAM" id="SignalP"/>
    </source>
</evidence>
<dbReference type="GO" id="GO:0042392">
    <property type="term" value="F:sphingosine-1-phosphate phosphatase activity"/>
    <property type="evidence" value="ECO:0007669"/>
    <property type="project" value="TreeGrafter"/>
</dbReference>
<feature type="chain" id="PRO_5003042494" evidence="2">
    <location>
        <begin position="24"/>
        <end position="340"/>
    </location>
</feature>
<reference evidence="4 5" key="1">
    <citation type="journal article" date="2011" name="Genome Res.">
        <title>Phylogeny-wide analysis of social amoeba genomes highlights ancient origins for complex intercellular communication.</title>
        <authorList>
            <person name="Heidel A.J."/>
            <person name="Lawal H.M."/>
            <person name="Felder M."/>
            <person name="Schilde C."/>
            <person name="Helps N.R."/>
            <person name="Tunggal B."/>
            <person name="Rivero F."/>
            <person name="John U."/>
            <person name="Schleicher M."/>
            <person name="Eichinger L."/>
            <person name="Platzer M."/>
            <person name="Noegel A.A."/>
            <person name="Schaap P."/>
            <person name="Gloeckner G."/>
        </authorList>
    </citation>
    <scope>NUCLEOTIDE SEQUENCE [LARGE SCALE GENOMIC DNA]</scope>
    <source>
        <strain evidence="5">ATCC 26659 / Pp 5 / PN500</strain>
    </source>
</reference>
<sequence>MIFYKLSLIALFGLFMISMSGSGGGVVSATNTANCTNVNGDMFFNRCFMNDEIGATPSIYPTLKNKFLSLRIATVHMLHRASYPLVLGVGLYAIFRQRRPCFCNGAHIGSYYGMPSGDAMAGGILAAFLIDKAPFYPIFARISGILLMICVCFERTILGYHSVGQVMTGTTIGFFLHFYSTRVPQWVLVFDIFAQWVLSAVAILVDPDLVYASNDPNNLFVWFIWGVSFQFLVLLYLFRIGKTPFAGWKILKRSYNSMSNPDLNIQSEEDDQLLLFSIKPTSDDNESQERLAARMKMDSDIIFTVFAYVVFFAVNFLSFCFQRWNWGVKYSNSASGGTHM</sequence>
<accession>D3BSW7</accession>
<dbReference type="InParanoid" id="D3BSW7"/>
<evidence type="ECO:0000313" key="4">
    <source>
        <dbReference type="EMBL" id="EFA75582.1"/>
    </source>
</evidence>
<evidence type="ECO:0000313" key="5">
    <source>
        <dbReference type="Proteomes" id="UP000001396"/>
    </source>
</evidence>
<dbReference type="OMA" id="WIAFFIC"/>
<evidence type="ECO:0000259" key="3">
    <source>
        <dbReference type="Pfam" id="PF01569"/>
    </source>
</evidence>
<proteinExistence type="predicted"/>
<protein>
    <submittedName>
        <fullName evidence="4">Phosphoesterase</fullName>
    </submittedName>
</protein>
<keyword evidence="5" id="KW-1185">Reference proteome</keyword>
<dbReference type="PANTHER" id="PTHR14969">
    <property type="entry name" value="SPHINGOSINE-1-PHOSPHATE PHOSPHOHYDROLASE"/>
    <property type="match status" value="1"/>
</dbReference>
<keyword evidence="1" id="KW-0812">Transmembrane</keyword>
<dbReference type="Pfam" id="PF01569">
    <property type="entry name" value="PAP2"/>
    <property type="match status" value="1"/>
</dbReference>
<comment type="caution">
    <text evidence="4">The sequence shown here is derived from an EMBL/GenBank/DDBJ whole genome shotgun (WGS) entry which is preliminary data.</text>
</comment>
<feature type="transmembrane region" description="Helical" evidence="1">
    <location>
        <begin position="77"/>
        <end position="95"/>
    </location>
</feature>
<dbReference type="EMBL" id="ADBJ01000054">
    <property type="protein sequence ID" value="EFA75582.1"/>
    <property type="molecule type" value="Genomic_DNA"/>
</dbReference>
<dbReference type="InterPro" id="IPR036938">
    <property type="entry name" value="PAP2/HPO_sf"/>
</dbReference>
<feature type="transmembrane region" description="Helical" evidence="1">
    <location>
        <begin position="160"/>
        <end position="180"/>
    </location>
</feature>